<reference evidence="2 3" key="1">
    <citation type="journal article" date="2021" name="Nat. Commun.">
        <title>Genetic determinants of endophytism in the Arabidopsis root mycobiome.</title>
        <authorList>
            <person name="Mesny F."/>
            <person name="Miyauchi S."/>
            <person name="Thiergart T."/>
            <person name="Pickel B."/>
            <person name="Atanasova L."/>
            <person name="Karlsson M."/>
            <person name="Huettel B."/>
            <person name="Barry K.W."/>
            <person name="Haridas S."/>
            <person name="Chen C."/>
            <person name="Bauer D."/>
            <person name="Andreopoulos W."/>
            <person name="Pangilinan J."/>
            <person name="LaButti K."/>
            <person name="Riley R."/>
            <person name="Lipzen A."/>
            <person name="Clum A."/>
            <person name="Drula E."/>
            <person name="Henrissat B."/>
            <person name="Kohler A."/>
            <person name="Grigoriev I.V."/>
            <person name="Martin F.M."/>
            <person name="Hacquard S."/>
        </authorList>
    </citation>
    <scope>NUCLEOTIDE SEQUENCE [LARGE SCALE GENOMIC DNA]</scope>
    <source>
        <strain evidence="2 3">MPI-CAGE-CH-0241</strain>
    </source>
</reference>
<protein>
    <submittedName>
        <fullName evidence="2">Uncharacterized protein</fullName>
    </submittedName>
</protein>
<dbReference type="Gene3D" id="1.10.287.1490">
    <property type="match status" value="1"/>
</dbReference>
<gene>
    <name evidence="2" type="ORF">B0T10DRAFT_497715</name>
</gene>
<dbReference type="OrthoDB" id="5068061at2759"/>
<evidence type="ECO:0000313" key="2">
    <source>
        <dbReference type="EMBL" id="KAH6876554.1"/>
    </source>
</evidence>
<dbReference type="EMBL" id="JAGPYM010000034">
    <property type="protein sequence ID" value="KAH6876554.1"/>
    <property type="molecule type" value="Genomic_DNA"/>
</dbReference>
<feature type="coiled-coil region" evidence="1">
    <location>
        <begin position="121"/>
        <end position="148"/>
    </location>
</feature>
<keyword evidence="1" id="KW-0175">Coiled coil</keyword>
<evidence type="ECO:0000313" key="3">
    <source>
        <dbReference type="Proteomes" id="UP000777438"/>
    </source>
</evidence>
<dbReference type="AlphaFoldDB" id="A0A9P8VVP8"/>
<accession>A0A9P8VVP8</accession>
<proteinExistence type="predicted"/>
<name>A0A9P8VVP8_9HYPO</name>
<sequence>MSQSYWDPANLLQVTLDQNDTWGEIQCVGVARSRHNNRCRWTIEDPDRAKVRPLLVQMSKTKPELITTDTLRKLAILCLCPSYHSGQVSEAVARWTLVVKTAAQHHKNLVGSAASASTNGNASLETALKEAQQKLVDAQKTIDAEKTSAAQFAARTMGTTNQLRSEATSWMEKYNKVQDEKDIQITKIAQLHKSLRTLEDGLKEEKSPAAQSATATMGTIDELRAKVTASDAAIEELKEHNEILEEMIEQQDTDHDEEMEALRNELIETTAQLETSRTEKEALDVTISGLKESKQQEIDRDREIESLQKQLEEATAQLETSRKEKEALQATISESKQLKQQEIDQEGEIETLRKELDEVTAQLQASLIEDEARGATISGLKQSNQALQESIEKLSTSRVAEEDELQTMRAKQEETSALVLELRAQRDEARTQTQVLDAQIEALQKDDAAADKVLNKLKLEISKSEKLTTKLTAEISSRDRSLGQCRTELEAERARIGHLETTISDLQTRHVEASQSNAADEKSRAGLEENARSLCQHQADLERQRTRIADLESKVVRLEASEASLKGSISACWLHGLGTLFSRSGKRSRSKKSGDDVLSAA</sequence>
<evidence type="ECO:0000256" key="1">
    <source>
        <dbReference type="SAM" id="Coils"/>
    </source>
</evidence>
<keyword evidence="3" id="KW-1185">Reference proteome</keyword>
<organism evidence="2 3">
    <name type="scientific">Thelonectria olida</name>
    <dbReference type="NCBI Taxonomy" id="1576542"/>
    <lineage>
        <taxon>Eukaryota</taxon>
        <taxon>Fungi</taxon>
        <taxon>Dikarya</taxon>
        <taxon>Ascomycota</taxon>
        <taxon>Pezizomycotina</taxon>
        <taxon>Sordariomycetes</taxon>
        <taxon>Hypocreomycetidae</taxon>
        <taxon>Hypocreales</taxon>
        <taxon>Nectriaceae</taxon>
        <taxon>Thelonectria</taxon>
    </lineage>
</organism>
<comment type="caution">
    <text evidence="2">The sequence shown here is derived from an EMBL/GenBank/DDBJ whole genome shotgun (WGS) entry which is preliminary data.</text>
</comment>
<feature type="coiled-coil region" evidence="1">
    <location>
        <begin position="220"/>
        <end position="561"/>
    </location>
</feature>
<dbReference type="Proteomes" id="UP000777438">
    <property type="component" value="Unassembled WGS sequence"/>
</dbReference>